<sequence>MPETRTNSHTGRHNKRDFELCKVVFSAVVTSFPWLISIGADSLHWTLAFHATEQPADPPIGLWKFGRGEFEDANLTLQQRGGYGYTRIARLEVTALSSTEHKNLTTETSSNFQSVHLVDEVADMGPLSPEPLPQPALTMPERRKKSPTKITKKNRNSRPGPRRTGGAQMSPPLTLASSRNTSKDATADEGENLKKYPPNKAGTGISHGTKRSSKSVSRSRLGTKRRPKRPLQLFEDVTSSLPPTQIIGESQSLGHGSQIAKLDQPAGLVNTSTGQDWLVEDIPLSTSLDPSKLLDGVSLSSEALSPTQISPRVDLARLTSRSSNTEYRLRSGAFSDGRGSLRLEPSSSIVGPHEDMRQWELRTSPPVNLLGIAISDDEQDIKKAPEMEHGAPPHPAVGQSERPGISYAFSPHTVTRRTLFHDIHNSSDSEE</sequence>
<evidence type="ECO:0000256" key="1">
    <source>
        <dbReference type="SAM" id="MobiDB-lite"/>
    </source>
</evidence>
<dbReference type="AlphaFoldDB" id="A0AAN7CTV8"/>
<keyword evidence="3" id="KW-1185">Reference proteome</keyword>
<feature type="compositionally biased region" description="Basic and acidic residues" evidence="1">
    <location>
        <begin position="382"/>
        <end position="391"/>
    </location>
</feature>
<name>A0AAN7CTV8_9PEZI</name>
<feature type="region of interest" description="Disordered" evidence="1">
    <location>
        <begin position="382"/>
        <end position="410"/>
    </location>
</feature>
<protein>
    <submittedName>
        <fullName evidence="2">Uncharacterized protein</fullName>
    </submittedName>
</protein>
<evidence type="ECO:0000313" key="3">
    <source>
        <dbReference type="Proteomes" id="UP001303647"/>
    </source>
</evidence>
<organism evidence="2 3">
    <name type="scientific">Corynascus novoguineensis</name>
    <dbReference type="NCBI Taxonomy" id="1126955"/>
    <lineage>
        <taxon>Eukaryota</taxon>
        <taxon>Fungi</taxon>
        <taxon>Dikarya</taxon>
        <taxon>Ascomycota</taxon>
        <taxon>Pezizomycotina</taxon>
        <taxon>Sordariomycetes</taxon>
        <taxon>Sordariomycetidae</taxon>
        <taxon>Sordariales</taxon>
        <taxon>Chaetomiaceae</taxon>
        <taxon>Corynascus</taxon>
    </lineage>
</organism>
<dbReference type="EMBL" id="MU857640">
    <property type="protein sequence ID" value="KAK4248249.1"/>
    <property type="molecule type" value="Genomic_DNA"/>
</dbReference>
<feature type="region of interest" description="Disordered" evidence="1">
    <location>
        <begin position="123"/>
        <end position="230"/>
    </location>
</feature>
<dbReference type="Proteomes" id="UP001303647">
    <property type="component" value="Unassembled WGS sequence"/>
</dbReference>
<proteinExistence type="predicted"/>
<feature type="compositionally biased region" description="Basic and acidic residues" evidence="1">
    <location>
        <begin position="181"/>
        <end position="194"/>
    </location>
</feature>
<reference evidence="2" key="2">
    <citation type="submission" date="2023-05" db="EMBL/GenBank/DDBJ databases">
        <authorList>
            <consortium name="Lawrence Berkeley National Laboratory"/>
            <person name="Steindorff A."/>
            <person name="Hensen N."/>
            <person name="Bonometti L."/>
            <person name="Westerberg I."/>
            <person name="Brannstrom I.O."/>
            <person name="Guillou S."/>
            <person name="Cros-Aarteil S."/>
            <person name="Calhoun S."/>
            <person name="Haridas S."/>
            <person name="Kuo A."/>
            <person name="Mondo S."/>
            <person name="Pangilinan J."/>
            <person name="Riley R."/>
            <person name="Labutti K."/>
            <person name="Andreopoulos B."/>
            <person name="Lipzen A."/>
            <person name="Chen C."/>
            <person name="Yanf M."/>
            <person name="Daum C."/>
            <person name="Ng V."/>
            <person name="Clum A."/>
            <person name="Ohm R."/>
            <person name="Martin F."/>
            <person name="Silar P."/>
            <person name="Natvig D."/>
            <person name="Lalanne C."/>
            <person name="Gautier V."/>
            <person name="Ament-Velasquez S.L."/>
            <person name="Kruys A."/>
            <person name="Hutchinson M.I."/>
            <person name="Powell A.J."/>
            <person name="Barry K."/>
            <person name="Miller A.N."/>
            <person name="Grigoriev I.V."/>
            <person name="Debuchy R."/>
            <person name="Gladieux P."/>
            <person name="Thoren M.H."/>
            <person name="Johannesson H."/>
        </authorList>
    </citation>
    <scope>NUCLEOTIDE SEQUENCE</scope>
    <source>
        <strain evidence="2">CBS 359.72</strain>
    </source>
</reference>
<evidence type="ECO:0000313" key="2">
    <source>
        <dbReference type="EMBL" id="KAK4248249.1"/>
    </source>
</evidence>
<accession>A0AAN7CTV8</accession>
<reference evidence="2" key="1">
    <citation type="journal article" date="2023" name="Mol. Phylogenet. Evol.">
        <title>Genome-scale phylogeny and comparative genomics of the fungal order Sordariales.</title>
        <authorList>
            <person name="Hensen N."/>
            <person name="Bonometti L."/>
            <person name="Westerberg I."/>
            <person name="Brannstrom I.O."/>
            <person name="Guillou S."/>
            <person name="Cros-Aarteil S."/>
            <person name="Calhoun S."/>
            <person name="Haridas S."/>
            <person name="Kuo A."/>
            <person name="Mondo S."/>
            <person name="Pangilinan J."/>
            <person name="Riley R."/>
            <person name="LaButti K."/>
            <person name="Andreopoulos B."/>
            <person name="Lipzen A."/>
            <person name="Chen C."/>
            <person name="Yan M."/>
            <person name="Daum C."/>
            <person name="Ng V."/>
            <person name="Clum A."/>
            <person name="Steindorff A."/>
            <person name="Ohm R.A."/>
            <person name="Martin F."/>
            <person name="Silar P."/>
            <person name="Natvig D.O."/>
            <person name="Lalanne C."/>
            <person name="Gautier V."/>
            <person name="Ament-Velasquez S.L."/>
            <person name="Kruys A."/>
            <person name="Hutchinson M.I."/>
            <person name="Powell A.J."/>
            <person name="Barry K."/>
            <person name="Miller A.N."/>
            <person name="Grigoriev I.V."/>
            <person name="Debuchy R."/>
            <person name="Gladieux P."/>
            <person name="Hiltunen Thoren M."/>
            <person name="Johannesson H."/>
        </authorList>
    </citation>
    <scope>NUCLEOTIDE SEQUENCE</scope>
    <source>
        <strain evidence="2">CBS 359.72</strain>
    </source>
</reference>
<gene>
    <name evidence="2" type="ORF">C7999DRAFT_40530</name>
</gene>
<comment type="caution">
    <text evidence="2">The sequence shown here is derived from an EMBL/GenBank/DDBJ whole genome shotgun (WGS) entry which is preliminary data.</text>
</comment>
<feature type="compositionally biased region" description="Basic residues" evidence="1">
    <location>
        <begin position="142"/>
        <end position="156"/>
    </location>
</feature>